<keyword evidence="8" id="KW-0378">Hydrolase</keyword>
<evidence type="ECO:0000256" key="2">
    <source>
        <dbReference type="ARBA" id="ARBA00006521"/>
    </source>
</evidence>
<dbReference type="SMART" id="SM00987">
    <property type="entry name" value="UreE_C"/>
    <property type="match status" value="1"/>
</dbReference>
<dbReference type="EC" id="3.2.2.27" evidence="3"/>
<reference evidence="14 15" key="1">
    <citation type="submission" date="2018-09" db="EMBL/GenBank/DDBJ databases">
        <title>Metagenome Assembled Genomes from an Advanced Water Purification Facility.</title>
        <authorList>
            <person name="Stamps B.W."/>
            <person name="Spear J.R."/>
        </authorList>
    </citation>
    <scope>NUCLEOTIDE SEQUENCE [LARGE SCALE GENOMIC DNA]</scope>
    <source>
        <strain evidence="14">Bin_27_1</strain>
    </source>
</reference>
<keyword evidence="10" id="KW-0411">Iron-sulfur</keyword>
<comment type="caution">
    <text evidence="14">The sequence shown here is derived from an EMBL/GenBank/DDBJ whole genome shotgun (WGS) entry which is preliminary data.</text>
</comment>
<dbReference type="GO" id="GO:0046872">
    <property type="term" value="F:metal ion binding"/>
    <property type="evidence" value="ECO:0007669"/>
    <property type="project" value="UniProtKB-KW"/>
</dbReference>
<protein>
    <recommendedName>
        <fullName evidence="4">Type-4 uracil-DNA glycosylase</fullName>
        <ecNumber evidence="3">3.2.2.27</ecNumber>
    </recommendedName>
</protein>
<evidence type="ECO:0000313" key="14">
    <source>
        <dbReference type="EMBL" id="TXH87891.1"/>
    </source>
</evidence>
<proteinExistence type="inferred from homology"/>
<name>A0A5C7SZ07_THASP</name>
<dbReference type="InterPro" id="IPR005273">
    <property type="entry name" value="Ura-DNA_glyco_family4"/>
</dbReference>
<accession>A0A5C7SZ07</accession>
<sequence length="304" mass="32766">MSPRLSSRRDAVLREMGLGPIWRLRTRKAEVSEADDAEREAAEPASTETDATASPRVEVPRTPNPPPAATAPAAGPRSSAAFQAGPHRAARPQPADASTPAAVRIAPAAPDPARGARISTLEWDALEAEIRDCKACGLCERRKQAVPGVGDRQARWMLVGEAPGAEEDQRGEPFVGQAGRLLDNMLAAIGLKRGEDVYIANAVKCRPPHNRTPERGEIAACQPYLDRQIALVQPQLLVALGRPAAQALLDREIAISAARGKRFERAGTPVVVTYHPAYLLRNPQDKAKAWEDLCFARRLIAETG</sequence>
<comment type="similarity">
    <text evidence="2">Belongs to the uracil-DNA glycosylase (UDG) superfamily. Type 4 (UDGa) family.</text>
</comment>
<dbReference type="InterPro" id="IPR051536">
    <property type="entry name" value="UDG_Type-4/5"/>
</dbReference>
<evidence type="ECO:0000256" key="1">
    <source>
        <dbReference type="ARBA" id="ARBA00001400"/>
    </source>
</evidence>
<feature type="region of interest" description="Disordered" evidence="12">
    <location>
        <begin position="1"/>
        <end position="100"/>
    </location>
</feature>
<dbReference type="GO" id="GO:0004844">
    <property type="term" value="F:uracil DNA N-glycosylase activity"/>
    <property type="evidence" value="ECO:0007669"/>
    <property type="project" value="UniProtKB-EC"/>
</dbReference>
<dbReference type="SMART" id="SM00986">
    <property type="entry name" value="UDG"/>
    <property type="match status" value="1"/>
</dbReference>
<dbReference type="InterPro" id="IPR005122">
    <property type="entry name" value="Uracil-DNA_glycosylase-like"/>
</dbReference>
<dbReference type="CDD" id="cd10030">
    <property type="entry name" value="UDG-F4_TTUDGA_SPO1dp_like"/>
    <property type="match status" value="1"/>
</dbReference>
<gene>
    <name evidence="14" type="ORF">E6Q80_05690</name>
</gene>
<dbReference type="PANTHER" id="PTHR33693">
    <property type="entry name" value="TYPE-5 URACIL-DNA GLYCOSYLASE"/>
    <property type="match status" value="1"/>
</dbReference>
<evidence type="ECO:0000256" key="8">
    <source>
        <dbReference type="ARBA" id="ARBA00022801"/>
    </source>
</evidence>
<evidence type="ECO:0000256" key="9">
    <source>
        <dbReference type="ARBA" id="ARBA00023004"/>
    </source>
</evidence>
<dbReference type="GO" id="GO:0006281">
    <property type="term" value="P:DNA repair"/>
    <property type="evidence" value="ECO:0007669"/>
    <property type="project" value="UniProtKB-KW"/>
</dbReference>
<evidence type="ECO:0000256" key="7">
    <source>
        <dbReference type="ARBA" id="ARBA00022763"/>
    </source>
</evidence>
<keyword evidence="7" id="KW-0227">DNA damage</keyword>
<evidence type="ECO:0000256" key="11">
    <source>
        <dbReference type="ARBA" id="ARBA00023204"/>
    </source>
</evidence>
<dbReference type="InterPro" id="IPR036895">
    <property type="entry name" value="Uracil-DNA_glycosylase-like_sf"/>
</dbReference>
<dbReference type="Gene3D" id="3.40.470.10">
    <property type="entry name" value="Uracil-DNA glycosylase-like domain"/>
    <property type="match status" value="1"/>
</dbReference>
<feature type="compositionally biased region" description="Low complexity" evidence="12">
    <location>
        <begin position="70"/>
        <end position="81"/>
    </location>
</feature>
<feature type="domain" description="Uracil-DNA glycosylase-like" evidence="13">
    <location>
        <begin position="147"/>
        <end position="294"/>
    </location>
</feature>
<evidence type="ECO:0000256" key="4">
    <source>
        <dbReference type="ARBA" id="ARBA00019403"/>
    </source>
</evidence>
<dbReference type="AlphaFoldDB" id="A0A5C7SZ07"/>
<dbReference type="RefSeq" id="WP_276657487.1">
    <property type="nucleotide sequence ID" value="NZ_SSFD01000078.1"/>
</dbReference>
<evidence type="ECO:0000256" key="3">
    <source>
        <dbReference type="ARBA" id="ARBA00012030"/>
    </source>
</evidence>
<dbReference type="Proteomes" id="UP000321192">
    <property type="component" value="Unassembled WGS sequence"/>
</dbReference>
<dbReference type="NCBIfam" id="TIGR00758">
    <property type="entry name" value="UDG_fam4"/>
    <property type="match status" value="1"/>
</dbReference>
<evidence type="ECO:0000256" key="6">
    <source>
        <dbReference type="ARBA" id="ARBA00022723"/>
    </source>
</evidence>
<keyword evidence="9" id="KW-0408">Iron</keyword>
<evidence type="ECO:0000313" key="15">
    <source>
        <dbReference type="Proteomes" id="UP000321192"/>
    </source>
</evidence>
<dbReference type="Pfam" id="PF03167">
    <property type="entry name" value="UDG"/>
    <property type="match status" value="1"/>
</dbReference>
<dbReference type="PANTHER" id="PTHR33693:SF1">
    <property type="entry name" value="TYPE-4 URACIL-DNA GLYCOSYLASE"/>
    <property type="match status" value="1"/>
</dbReference>
<evidence type="ECO:0000259" key="13">
    <source>
        <dbReference type="SMART" id="SM00986"/>
    </source>
</evidence>
<organism evidence="14 15">
    <name type="scientific">Thauera aminoaromatica</name>
    <dbReference type="NCBI Taxonomy" id="164330"/>
    <lineage>
        <taxon>Bacteria</taxon>
        <taxon>Pseudomonadati</taxon>
        <taxon>Pseudomonadota</taxon>
        <taxon>Betaproteobacteria</taxon>
        <taxon>Rhodocyclales</taxon>
        <taxon>Zoogloeaceae</taxon>
        <taxon>Thauera</taxon>
    </lineage>
</organism>
<evidence type="ECO:0000256" key="10">
    <source>
        <dbReference type="ARBA" id="ARBA00023014"/>
    </source>
</evidence>
<keyword evidence="5" id="KW-0004">4Fe-4S</keyword>
<evidence type="ECO:0000256" key="5">
    <source>
        <dbReference type="ARBA" id="ARBA00022485"/>
    </source>
</evidence>
<dbReference type="SUPFAM" id="SSF52141">
    <property type="entry name" value="Uracil-DNA glycosylase-like"/>
    <property type="match status" value="1"/>
</dbReference>
<dbReference type="GO" id="GO:0051539">
    <property type="term" value="F:4 iron, 4 sulfur cluster binding"/>
    <property type="evidence" value="ECO:0007669"/>
    <property type="project" value="UniProtKB-KW"/>
</dbReference>
<keyword evidence="6" id="KW-0479">Metal-binding</keyword>
<evidence type="ECO:0000256" key="12">
    <source>
        <dbReference type="SAM" id="MobiDB-lite"/>
    </source>
</evidence>
<comment type="catalytic activity">
    <reaction evidence="1">
        <text>Hydrolyzes single-stranded DNA or mismatched double-stranded DNA and polynucleotides, releasing free uracil.</text>
        <dbReference type="EC" id="3.2.2.27"/>
    </reaction>
</comment>
<keyword evidence="11" id="KW-0234">DNA repair</keyword>
<dbReference type="EMBL" id="SSFD01000078">
    <property type="protein sequence ID" value="TXH87891.1"/>
    <property type="molecule type" value="Genomic_DNA"/>
</dbReference>